<evidence type="ECO:0000259" key="4">
    <source>
        <dbReference type="Pfam" id="PF08241"/>
    </source>
</evidence>
<comment type="caution">
    <text evidence="5">The sequence shown here is derived from an EMBL/GenBank/DDBJ whole genome shotgun (WGS) entry which is preliminary data.</text>
</comment>
<dbReference type="CDD" id="cd02440">
    <property type="entry name" value="AdoMet_MTases"/>
    <property type="match status" value="1"/>
</dbReference>
<dbReference type="Gene3D" id="3.40.50.150">
    <property type="entry name" value="Vaccinia Virus protein VP39"/>
    <property type="match status" value="1"/>
</dbReference>
<dbReference type="PANTHER" id="PTHR44942">
    <property type="entry name" value="METHYLTRANSF_11 DOMAIN-CONTAINING PROTEIN"/>
    <property type="match status" value="1"/>
</dbReference>
<dbReference type="Pfam" id="PF08241">
    <property type="entry name" value="Methyltransf_11"/>
    <property type="match status" value="1"/>
</dbReference>
<keyword evidence="2 5" id="KW-0489">Methyltransferase</keyword>
<evidence type="ECO:0000256" key="3">
    <source>
        <dbReference type="ARBA" id="ARBA00022679"/>
    </source>
</evidence>
<name>A0A412G6C4_9FIRM</name>
<evidence type="ECO:0000313" key="6">
    <source>
        <dbReference type="Proteomes" id="UP000284178"/>
    </source>
</evidence>
<evidence type="ECO:0000256" key="2">
    <source>
        <dbReference type="ARBA" id="ARBA00022603"/>
    </source>
</evidence>
<dbReference type="SUPFAM" id="SSF53335">
    <property type="entry name" value="S-adenosyl-L-methionine-dependent methyltransferases"/>
    <property type="match status" value="1"/>
</dbReference>
<dbReference type="Proteomes" id="UP000284178">
    <property type="component" value="Unassembled WGS sequence"/>
</dbReference>
<reference evidence="5 6" key="1">
    <citation type="submission" date="2018-08" db="EMBL/GenBank/DDBJ databases">
        <title>A genome reference for cultivated species of the human gut microbiota.</title>
        <authorList>
            <person name="Zou Y."/>
            <person name="Xue W."/>
            <person name="Luo G."/>
        </authorList>
    </citation>
    <scope>NUCLEOTIDE SEQUENCE [LARGE SCALE GENOMIC DNA]</scope>
    <source>
        <strain evidence="5 6">AF24-29</strain>
    </source>
</reference>
<feature type="domain" description="Methyltransferase type 11" evidence="4">
    <location>
        <begin position="43"/>
        <end position="134"/>
    </location>
</feature>
<dbReference type="RefSeq" id="WP_117892308.1">
    <property type="nucleotide sequence ID" value="NZ_CABJCV010000001.1"/>
</dbReference>
<keyword evidence="6" id="KW-1185">Reference proteome</keyword>
<gene>
    <name evidence="5" type="ORF">DWY25_00465</name>
</gene>
<evidence type="ECO:0000313" key="5">
    <source>
        <dbReference type="EMBL" id="RGR76799.1"/>
    </source>
</evidence>
<dbReference type="AlphaFoldDB" id="A0A412G6C4"/>
<dbReference type="InterPro" id="IPR051052">
    <property type="entry name" value="Diverse_substrate_MTase"/>
</dbReference>
<organism evidence="5 6">
    <name type="scientific">Holdemania filiformis</name>
    <dbReference type="NCBI Taxonomy" id="61171"/>
    <lineage>
        <taxon>Bacteria</taxon>
        <taxon>Bacillati</taxon>
        <taxon>Bacillota</taxon>
        <taxon>Erysipelotrichia</taxon>
        <taxon>Erysipelotrichales</taxon>
        <taxon>Erysipelotrichaceae</taxon>
        <taxon>Holdemania</taxon>
    </lineage>
</organism>
<protein>
    <submittedName>
        <fullName evidence="5">Class I SAM-dependent methyltransferase</fullName>
    </submittedName>
</protein>
<dbReference type="GO" id="GO:0032259">
    <property type="term" value="P:methylation"/>
    <property type="evidence" value="ECO:0007669"/>
    <property type="project" value="UniProtKB-KW"/>
</dbReference>
<dbReference type="InterPro" id="IPR013216">
    <property type="entry name" value="Methyltransf_11"/>
</dbReference>
<comment type="similarity">
    <text evidence="1">Belongs to the methyltransferase superfamily.</text>
</comment>
<keyword evidence="3 5" id="KW-0808">Transferase</keyword>
<proteinExistence type="inferred from homology"/>
<accession>A0A412G6C4</accession>
<evidence type="ECO:0000256" key="1">
    <source>
        <dbReference type="ARBA" id="ARBA00008361"/>
    </source>
</evidence>
<sequence length="256" mass="29763">MELRLKFNEDEQNYDRYRPGYPDALMQDVIESFHAGTQSRIMEIGIGTGQATQPILDTGCDLTAVELGENLARFVRDKFKQAPRFQVILGDFMELELAENSWDGIYSATAFHWLPPEAALEKVLRLLKPQGCLALFWNHPYPNRLEDPSNRINREVYQQFCPSDQALKEFDETDLAVWKDRLIQAGFASVQTHWYRRVRTLNTEEYLGLLNTYSDHRALPEARRRAFEQEMALRLQATGGQIRIYDTLDLYLARKP</sequence>
<dbReference type="InterPro" id="IPR029063">
    <property type="entry name" value="SAM-dependent_MTases_sf"/>
</dbReference>
<dbReference type="GeneID" id="83013882"/>
<dbReference type="GO" id="GO:0008757">
    <property type="term" value="F:S-adenosylmethionine-dependent methyltransferase activity"/>
    <property type="evidence" value="ECO:0007669"/>
    <property type="project" value="InterPro"/>
</dbReference>
<dbReference type="PANTHER" id="PTHR44942:SF4">
    <property type="entry name" value="METHYLTRANSFERASE TYPE 11 DOMAIN-CONTAINING PROTEIN"/>
    <property type="match status" value="1"/>
</dbReference>
<dbReference type="EMBL" id="QRUP01000001">
    <property type="protein sequence ID" value="RGR76799.1"/>
    <property type="molecule type" value="Genomic_DNA"/>
</dbReference>